<dbReference type="PANTHER" id="PTHR43130:SF15">
    <property type="entry name" value="THIJ_PFPI FAMILY PROTEIN (AFU_ORTHOLOGUE AFUA_5G14240)"/>
    <property type="match status" value="1"/>
</dbReference>
<keyword evidence="1" id="KW-0732">Signal</keyword>
<dbReference type="Gene3D" id="3.40.50.880">
    <property type="match status" value="1"/>
</dbReference>
<dbReference type="AlphaFoldDB" id="A0A9P4QMK2"/>
<dbReference type="CDD" id="cd03139">
    <property type="entry name" value="GATase1_PfpI_2"/>
    <property type="match status" value="1"/>
</dbReference>
<accession>A0A9P4QMK2</accession>
<evidence type="ECO:0000313" key="4">
    <source>
        <dbReference type="Proteomes" id="UP000799444"/>
    </source>
</evidence>
<feature type="signal peptide" evidence="1">
    <location>
        <begin position="1"/>
        <end position="17"/>
    </location>
</feature>
<proteinExistence type="predicted"/>
<dbReference type="InterPro" id="IPR052158">
    <property type="entry name" value="INH-QAR"/>
</dbReference>
<protein>
    <submittedName>
        <fullName evidence="3">Class I glutamine amidotransferase-like protein</fullName>
    </submittedName>
</protein>
<evidence type="ECO:0000259" key="2">
    <source>
        <dbReference type="Pfam" id="PF01965"/>
    </source>
</evidence>
<dbReference type="OrthoDB" id="543156at2759"/>
<organism evidence="3 4">
    <name type="scientific">Polyplosphaeria fusca</name>
    <dbReference type="NCBI Taxonomy" id="682080"/>
    <lineage>
        <taxon>Eukaryota</taxon>
        <taxon>Fungi</taxon>
        <taxon>Dikarya</taxon>
        <taxon>Ascomycota</taxon>
        <taxon>Pezizomycotina</taxon>
        <taxon>Dothideomycetes</taxon>
        <taxon>Pleosporomycetidae</taxon>
        <taxon>Pleosporales</taxon>
        <taxon>Tetraplosphaeriaceae</taxon>
        <taxon>Polyplosphaeria</taxon>
    </lineage>
</organism>
<gene>
    <name evidence="3" type="ORF">EJ04DRAFT_136628</name>
</gene>
<dbReference type="EMBL" id="ML996327">
    <property type="protein sequence ID" value="KAF2727522.1"/>
    <property type="molecule type" value="Genomic_DNA"/>
</dbReference>
<reference evidence="3" key="1">
    <citation type="journal article" date="2020" name="Stud. Mycol.">
        <title>101 Dothideomycetes genomes: a test case for predicting lifestyles and emergence of pathogens.</title>
        <authorList>
            <person name="Haridas S."/>
            <person name="Albert R."/>
            <person name="Binder M."/>
            <person name="Bloem J."/>
            <person name="Labutti K."/>
            <person name="Salamov A."/>
            <person name="Andreopoulos B."/>
            <person name="Baker S."/>
            <person name="Barry K."/>
            <person name="Bills G."/>
            <person name="Bluhm B."/>
            <person name="Cannon C."/>
            <person name="Castanera R."/>
            <person name="Culley D."/>
            <person name="Daum C."/>
            <person name="Ezra D."/>
            <person name="Gonzalez J."/>
            <person name="Henrissat B."/>
            <person name="Kuo A."/>
            <person name="Liang C."/>
            <person name="Lipzen A."/>
            <person name="Lutzoni F."/>
            <person name="Magnuson J."/>
            <person name="Mondo S."/>
            <person name="Nolan M."/>
            <person name="Ohm R."/>
            <person name="Pangilinan J."/>
            <person name="Park H.-J."/>
            <person name="Ramirez L."/>
            <person name="Alfaro M."/>
            <person name="Sun H."/>
            <person name="Tritt A."/>
            <person name="Yoshinaga Y."/>
            <person name="Zwiers L.-H."/>
            <person name="Turgeon B."/>
            <person name="Goodwin S."/>
            <person name="Spatafora J."/>
            <person name="Crous P."/>
            <person name="Grigoriev I."/>
        </authorList>
    </citation>
    <scope>NUCLEOTIDE SEQUENCE</scope>
    <source>
        <strain evidence="3">CBS 125425</strain>
    </source>
</reference>
<keyword evidence="4" id="KW-1185">Reference proteome</keyword>
<dbReference type="SUPFAM" id="SSF52317">
    <property type="entry name" value="Class I glutamine amidotransferase-like"/>
    <property type="match status" value="1"/>
</dbReference>
<dbReference type="Proteomes" id="UP000799444">
    <property type="component" value="Unassembled WGS sequence"/>
</dbReference>
<keyword evidence="3" id="KW-0315">Glutamine amidotransferase</keyword>
<sequence length="276" mass="29892">MLNKLFLLFSLLSSVIAQNATQQQLAHQNRTLSFGVVIFPGYEPLDVYGPLEIMIQLSQTYPITLSIISHKVGPVTSRAPPHRMDPSGPLMEFDSMIGSSTVATHTFENAPELDAILVPGGIGVFALVTTNDTSVEDFVVERFDRAEYILTVCNGATLVARSGLMNGLPATATKSVWNIVTAEGESYKGKGIKWMPSARWVETEKVWSSSGVSAGMDMMAAWTKHFYGGSEVGKMLNGIEYAAHTDPHWDPFSVVHKVPGADTNRSLEDCAGPAAQ</sequence>
<dbReference type="Pfam" id="PF01965">
    <property type="entry name" value="DJ-1_PfpI"/>
    <property type="match status" value="1"/>
</dbReference>
<evidence type="ECO:0000256" key="1">
    <source>
        <dbReference type="SAM" id="SignalP"/>
    </source>
</evidence>
<feature type="chain" id="PRO_5040192677" evidence="1">
    <location>
        <begin position="18"/>
        <end position="276"/>
    </location>
</feature>
<name>A0A9P4QMK2_9PLEO</name>
<evidence type="ECO:0000313" key="3">
    <source>
        <dbReference type="EMBL" id="KAF2727522.1"/>
    </source>
</evidence>
<dbReference type="InterPro" id="IPR002818">
    <property type="entry name" value="DJ-1/PfpI"/>
</dbReference>
<comment type="caution">
    <text evidence="3">The sequence shown here is derived from an EMBL/GenBank/DDBJ whole genome shotgun (WGS) entry which is preliminary data.</text>
</comment>
<dbReference type="InterPro" id="IPR029062">
    <property type="entry name" value="Class_I_gatase-like"/>
</dbReference>
<feature type="domain" description="DJ-1/PfpI" evidence="2">
    <location>
        <begin position="90"/>
        <end position="221"/>
    </location>
</feature>
<dbReference type="PANTHER" id="PTHR43130">
    <property type="entry name" value="ARAC-FAMILY TRANSCRIPTIONAL REGULATOR"/>
    <property type="match status" value="1"/>
</dbReference>